<sequence>MWAELVDAGLDQKEAKLYLAVLSQGSPTVAQAAEAAGVSRTNAYDIAKRLAHRGLLSTVDREPGGRAVLRAADPQHLLDEWHQRRDLLERLVPQLRAIHAKGGTAPRSRYLEGAGGIRTALFETLNWPSPLRGILSMQDLMTVPGADAMAEYIRRRAERGLWLNVVRSAQKDREGGWPSSDAEFRRTRYAPDDYVFTMTMIIGSDAVAMLSSTEENFALVIESAEYAEMQRNLFEVLWAASRPR</sequence>
<organism evidence="2 3">
    <name type="scientific">Saccharopolyspora rosea</name>
    <dbReference type="NCBI Taxonomy" id="524884"/>
    <lineage>
        <taxon>Bacteria</taxon>
        <taxon>Bacillati</taxon>
        <taxon>Actinomycetota</taxon>
        <taxon>Actinomycetes</taxon>
        <taxon>Pseudonocardiales</taxon>
        <taxon>Pseudonocardiaceae</taxon>
        <taxon>Saccharopolyspora</taxon>
    </lineage>
</organism>
<reference evidence="3" key="1">
    <citation type="journal article" date="2019" name="Int. J. Syst. Evol. Microbiol.">
        <title>The Global Catalogue of Microorganisms (GCM) 10K type strain sequencing project: providing services to taxonomists for standard genome sequencing and annotation.</title>
        <authorList>
            <consortium name="The Broad Institute Genomics Platform"/>
            <consortium name="The Broad Institute Genome Sequencing Center for Infectious Disease"/>
            <person name="Wu L."/>
            <person name="Ma J."/>
        </authorList>
    </citation>
    <scope>NUCLEOTIDE SEQUENCE [LARGE SCALE GENOMIC DNA]</scope>
    <source>
        <strain evidence="3">CCUG 56401</strain>
    </source>
</reference>
<dbReference type="PANTHER" id="PTHR34293:SF1">
    <property type="entry name" value="HTH-TYPE TRANSCRIPTIONAL REGULATOR TRMBL2"/>
    <property type="match status" value="1"/>
</dbReference>
<evidence type="ECO:0000313" key="2">
    <source>
        <dbReference type="EMBL" id="MFD0920026.1"/>
    </source>
</evidence>
<dbReference type="EMBL" id="JBHTIW010000005">
    <property type="protein sequence ID" value="MFD0920026.1"/>
    <property type="molecule type" value="Genomic_DNA"/>
</dbReference>
<evidence type="ECO:0000259" key="1">
    <source>
        <dbReference type="Pfam" id="PF01978"/>
    </source>
</evidence>
<dbReference type="InterPro" id="IPR002831">
    <property type="entry name" value="Tscrpt_reg_TrmB_N"/>
</dbReference>
<gene>
    <name evidence="2" type="ORF">ACFQ16_09760</name>
</gene>
<accession>A0ABW3FNC5</accession>
<dbReference type="Gene3D" id="1.10.10.10">
    <property type="entry name" value="Winged helix-like DNA-binding domain superfamily/Winged helix DNA-binding domain"/>
    <property type="match status" value="1"/>
</dbReference>
<dbReference type="PANTHER" id="PTHR34293">
    <property type="entry name" value="HTH-TYPE TRANSCRIPTIONAL REGULATOR TRMBL2"/>
    <property type="match status" value="1"/>
</dbReference>
<dbReference type="Proteomes" id="UP001597018">
    <property type="component" value="Unassembled WGS sequence"/>
</dbReference>
<dbReference type="InterPro" id="IPR036390">
    <property type="entry name" value="WH_DNA-bd_sf"/>
</dbReference>
<keyword evidence="3" id="KW-1185">Reference proteome</keyword>
<dbReference type="RefSeq" id="WP_263247484.1">
    <property type="nucleotide sequence ID" value="NZ_BAABLT010000008.1"/>
</dbReference>
<dbReference type="InterPro" id="IPR051797">
    <property type="entry name" value="TrmB-like"/>
</dbReference>
<evidence type="ECO:0000313" key="3">
    <source>
        <dbReference type="Proteomes" id="UP001597018"/>
    </source>
</evidence>
<dbReference type="Pfam" id="PF01978">
    <property type="entry name" value="TrmB"/>
    <property type="match status" value="1"/>
</dbReference>
<proteinExistence type="predicted"/>
<dbReference type="SUPFAM" id="SSF46785">
    <property type="entry name" value="Winged helix' DNA-binding domain"/>
    <property type="match status" value="1"/>
</dbReference>
<protein>
    <submittedName>
        <fullName evidence="2">TrmB family transcriptional regulator</fullName>
    </submittedName>
</protein>
<feature type="domain" description="Transcription regulator TrmB N-terminal" evidence="1">
    <location>
        <begin position="8"/>
        <end position="74"/>
    </location>
</feature>
<dbReference type="InterPro" id="IPR036388">
    <property type="entry name" value="WH-like_DNA-bd_sf"/>
</dbReference>
<name>A0ABW3FNC5_9PSEU</name>
<comment type="caution">
    <text evidence="2">The sequence shown here is derived from an EMBL/GenBank/DDBJ whole genome shotgun (WGS) entry which is preliminary data.</text>
</comment>